<evidence type="ECO:0000313" key="14">
    <source>
        <dbReference type="RefSeq" id="XP_031575213.1"/>
    </source>
</evidence>
<dbReference type="InParanoid" id="A0A6P8JC50"/>
<evidence type="ECO:0000256" key="4">
    <source>
        <dbReference type="ARBA" id="ARBA00022692"/>
    </source>
</evidence>
<dbReference type="Pfam" id="PF07690">
    <property type="entry name" value="MFS_1"/>
    <property type="match status" value="1"/>
</dbReference>
<dbReference type="AlphaFoldDB" id="A0A6P8JC50"/>
<dbReference type="CDD" id="cd17397">
    <property type="entry name" value="MFS_DIRC2"/>
    <property type="match status" value="1"/>
</dbReference>
<dbReference type="GeneID" id="116308846"/>
<organism evidence="13 14">
    <name type="scientific">Actinia tenebrosa</name>
    <name type="common">Australian red waratah sea anemone</name>
    <dbReference type="NCBI Taxonomy" id="6105"/>
    <lineage>
        <taxon>Eukaryota</taxon>
        <taxon>Metazoa</taxon>
        <taxon>Cnidaria</taxon>
        <taxon>Anthozoa</taxon>
        <taxon>Hexacorallia</taxon>
        <taxon>Actiniaria</taxon>
        <taxon>Actiniidae</taxon>
        <taxon>Actinia</taxon>
    </lineage>
</organism>
<comment type="catalytic activity">
    <reaction evidence="10">
        <text>pyridoxine(out) + n H(+)(out) = pyridoxine(in) + n H(+)(in)</text>
        <dbReference type="Rhea" id="RHEA:76203"/>
        <dbReference type="ChEBI" id="CHEBI:15378"/>
        <dbReference type="ChEBI" id="CHEBI:16709"/>
    </reaction>
</comment>
<comment type="subcellular location">
    <subcellularLocation>
        <location evidence="1">Lysosome membrane</location>
        <topology evidence="1">Multi-pass membrane protein</topology>
    </subcellularLocation>
</comment>
<gene>
    <name evidence="14" type="primary">LOC116308846</name>
</gene>
<evidence type="ECO:0000256" key="3">
    <source>
        <dbReference type="ARBA" id="ARBA00022448"/>
    </source>
</evidence>
<feature type="transmembrane region" description="Helical" evidence="12">
    <location>
        <begin position="342"/>
        <end position="366"/>
    </location>
</feature>
<dbReference type="InterPro" id="IPR049680">
    <property type="entry name" value="FLVCR1-2_SLC49-like"/>
</dbReference>
<dbReference type="InterPro" id="IPR049604">
    <property type="entry name" value="SLC49A4-like"/>
</dbReference>
<dbReference type="PANTHER" id="PTHR10924">
    <property type="entry name" value="MAJOR FACILITATOR SUPERFAMILY PROTEIN-RELATED"/>
    <property type="match status" value="1"/>
</dbReference>
<protein>
    <submittedName>
        <fullName evidence="14">Solute carrier family 49 member 4-like</fullName>
    </submittedName>
</protein>
<keyword evidence="7" id="KW-0325">Glycoprotein</keyword>
<evidence type="ECO:0000256" key="8">
    <source>
        <dbReference type="ARBA" id="ARBA00023228"/>
    </source>
</evidence>
<dbReference type="SUPFAM" id="SSF103473">
    <property type="entry name" value="MFS general substrate transporter"/>
    <property type="match status" value="1"/>
</dbReference>
<feature type="transmembrane region" description="Helical" evidence="12">
    <location>
        <begin position="222"/>
        <end position="244"/>
    </location>
</feature>
<feature type="transmembrane region" description="Helical" evidence="12">
    <location>
        <begin position="277"/>
        <end position="304"/>
    </location>
</feature>
<name>A0A6P8JC50_ACTTE</name>
<dbReference type="Proteomes" id="UP000515163">
    <property type="component" value="Unplaced"/>
</dbReference>
<evidence type="ECO:0000256" key="7">
    <source>
        <dbReference type="ARBA" id="ARBA00023180"/>
    </source>
</evidence>
<feature type="transmembrane region" description="Helical" evidence="12">
    <location>
        <begin position="372"/>
        <end position="394"/>
    </location>
</feature>
<dbReference type="PANTHER" id="PTHR10924:SF27">
    <property type="entry name" value="SOLUTE CARRIER FAMILY 49 MEMBER 4"/>
    <property type="match status" value="1"/>
</dbReference>
<feature type="transmembrane region" description="Helical" evidence="12">
    <location>
        <begin position="406"/>
        <end position="428"/>
    </location>
</feature>
<feature type="transmembrane region" description="Helical" evidence="12">
    <location>
        <begin position="310"/>
        <end position="330"/>
    </location>
</feature>
<comment type="function">
    <text evidence="9">Mediates H(+)-dependent pyridoxine transport.</text>
</comment>
<dbReference type="OrthoDB" id="422206at2759"/>
<evidence type="ECO:0000256" key="11">
    <source>
        <dbReference type="SAM" id="MobiDB-lite"/>
    </source>
</evidence>
<dbReference type="RefSeq" id="XP_031575213.1">
    <property type="nucleotide sequence ID" value="XM_031719353.1"/>
</dbReference>
<evidence type="ECO:0000256" key="9">
    <source>
        <dbReference type="ARBA" id="ARBA00037192"/>
    </source>
</evidence>
<dbReference type="Gene3D" id="1.20.1250.20">
    <property type="entry name" value="MFS general substrate transporter like domains"/>
    <property type="match status" value="2"/>
</dbReference>
<evidence type="ECO:0000313" key="13">
    <source>
        <dbReference type="Proteomes" id="UP000515163"/>
    </source>
</evidence>
<keyword evidence="5 12" id="KW-1133">Transmembrane helix</keyword>
<evidence type="ECO:0000256" key="6">
    <source>
        <dbReference type="ARBA" id="ARBA00023136"/>
    </source>
</evidence>
<evidence type="ECO:0000256" key="10">
    <source>
        <dbReference type="ARBA" id="ARBA00048410"/>
    </source>
</evidence>
<keyword evidence="3" id="KW-0813">Transport</keyword>
<dbReference type="InterPro" id="IPR036259">
    <property type="entry name" value="MFS_trans_sf"/>
</dbReference>
<dbReference type="GO" id="GO:0022857">
    <property type="term" value="F:transmembrane transporter activity"/>
    <property type="evidence" value="ECO:0007669"/>
    <property type="project" value="InterPro"/>
</dbReference>
<keyword evidence="13" id="KW-1185">Reference proteome</keyword>
<feature type="transmembrane region" description="Helical" evidence="12">
    <location>
        <begin position="434"/>
        <end position="454"/>
    </location>
</feature>
<comment type="similarity">
    <text evidence="2">Belongs to the major facilitator superfamily.</text>
</comment>
<keyword evidence="4 12" id="KW-0812">Transmembrane</keyword>
<evidence type="ECO:0000256" key="2">
    <source>
        <dbReference type="ARBA" id="ARBA00008335"/>
    </source>
</evidence>
<dbReference type="InterPro" id="IPR011701">
    <property type="entry name" value="MFS"/>
</dbReference>
<accession>A0A6P8JC50</accession>
<proteinExistence type="inferred from homology"/>
<reference evidence="14" key="1">
    <citation type="submission" date="2025-08" db="UniProtKB">
        <authorList>
            <consortium name="RefSeq"/>
        </authorList>
    </citation>
    <scope>IDENTIFICATION</scope>
    <source>
        <tissue evidence="14">Tentacle</tissue>
    </source>
</reference>
<evidence type="ECO:0000256" key="12">
    <source>
        <dbReference type="SAM" id="Phobius"/>
    </source>
</evidence>
<feature type="region of interest" description="Disordered" evidence="11">
    <location>
        <begin position="473"/>
        <end position="492"/>
    </location>
</feature>
<keyword evidence="8" id="KW-0458">Lysosome</keyword>
<dbReference type="KEGG" id="aten:116308846"/>
<evidence type="ECO:0000256" key="5">
    <source>
        <dbReference type="ARBA" id="ARBA00022989"/>
    </source>
</evidence>
<evidence type="ECO:0000256" key="1">
    <source>
        <dbReference type="ARBA" id="ARBA00004155"/>
    </source>
</evidence>
<dbReference type="GO" id="GO:0005765">
    <property type="term" value="C:lysosomal membrane"/>
    <property type="evidence" value="ECO:0007669"/>
    <property type="project" value="UniProtKB-SubCell"/>
</dbReference>
<feature type="transmembrane region" description="Helical" evidence="12">
    <location>
        <begin position="169"/>
        <end position="186"/>
    </location>
</feature>
<feature type="transmembrane region" description="Helical" evidence="12">
    <location>
        <begin position="33"/>
        <end position="53"/>
    </location>
</feature>
<keyword evidence="6 12" id="KW-0472">Membrane</keyword>
<feature type="compositionally biased region" description="Basic and acidic residues" evidence="11">
    <location>
        <begin position="483"/>
        <end position="492"/>
    </location>
</feature>
<sequence>MADRYLSFSRSIHETASVHETIDNTCRVYHRRWYILVVFSLIAGLQGCVWNTWGPITGSAEAVYGWTDGTIALLENWGPITYILSFVLFSWLMDVKGLRSSVLLTIFLIALGNGLRCIATEPKTATWFIHLGQIFNDLGAPVAMGAPPLVSSTWFPPNQRATATAISTLTSYIGISVSFVVAPFILNPKDLTSSVNGSKNISGNNSHHGRYNDEVTKARNDIMLYLYVELGISVFLLLCVLVYFPAKPPHPPSFSAARAKVDYIEGGKKLLKNKQFWILNILYGTTTGVFSGWGGVLAVNLLAFKVNQDTAGWIGFYSNIAGCVLGMIMARFADFFTGRMKCFLIFLFLGSTGSFLWFSMLCQNIIPFNRVWLYVSAVLGGCFINGSIPLFYELTVETTYPIAEGIPMSVITTSNHLSCLLFLAALMIPNIGTMWMNWCMVAVCGVCIPLLLVFKEKYHRYELDTGTIQQERQLARTRHRHHEKDDETRALLSSGEHEDKSLRYTSSGNSVV</sequence>
<feature type="transmembrane region" description="Helical" evidence="12">
    <location>
        <begin position="73"/>
        <end position="93"/>
    </location>
</feature>
<dbReference type="FunCoup" id="A0A6P8JC50">
    <property type="interactions" value="732"/>
</dbReference>